<sequence>MTAVLRGAGRVAGKRVAVIGAGSVGPGWGNGKAAAVLYAREGGQVLAVDRDGKAADETVELIRSEGGSACGFAGEMTDPEAARSTIEAMIGAFGGLDILHFNVGISTRGGIEATSYEDWRKVFSVNLDAAFHITKAALPVLERDGGGAIVFITTLAAHLNGPYPYVGYETSKAALSRLSRSIAIEYAARGVRSNTVVPGMIDTPHVHAHVATSTDAGAVASARAAQVPMKRQGTGWDVAEAALFLASDAAGFITGADLPVDGGMSILMGNASV</sequence>
<name>A0ABR9CST2_9HYPH</name>
<dbReference type="InterPro" id="IPR002347">
    <property type="entry name" value="SDR_fam"/>
</dbReference>
<comment type="similarity">
    <text evidence="1">Belongs to the short-chain dehydrogenases/reductases (SDR) family.</text>
</comment>
<evidence type="ECO:0000256" key="1">
    <source>
        <dbReference type="ARBA" id="ARBA00006484"/>
    </source>
</evidence>
<keyword evidence="2" id="KW-0560">Oxidoreductase</keyword>
<gene>
    <name evidence="3" type="ORF">IG616_20170</name>
</gene>
<proteinExistence type="inferred from homology"/>
<dbReference type="Pfam" id="PF13561">
    <property type="entry name" value="adh_short_C2"/>
    <property type="match status" value="1"/>
</dbReference>
<dbReference type="Proteomes" id="UP000632063">
    <property type="component" value="Unassembled WGS sequence"/>
</dbReference>
<dbReference type="PANTHER" id="PTHR24321:SF15">
    <property type="entry name" value="OXIDOREDUCTASE UCPA"/>
    <property type="match status" value="1"/>
</dbReference>
<comment type="caution">
    <text evidence="3">The sequence shown here is derived from an EMBL/GenBank/DDBJ whole genome shotgun (WGS) entry which is preliminary data.</text>
</comment>
<evidence type="ECO:0000256" key="2">
    <source>
        <dbReference type="ARBA" id="ARBA00023002"/>
    </source>
</evidence>
<dbReference type="PRINTS" id="PR00081">
    <property type="entry name" value="GDHRDH"/>
</dbReference>
<evidence type="ECO:0000313" key="4">
    <source>
        <dbReference type="Proteomes" id="UP000632063"/>
    </source>
</evidence>
<dbReference type="SUPFAM" id="SSF51735">
    <property type="entry name" value="NAD(P)-binding Rossmann-fold domains"/>
    <property type="match status" value="1"/>
</dbReference>
<dbReference type="CDD" id="cd05233">
    <property type="entry name" value="SDR_c"/>
    <property type="match status" value="1"/>
</dbReference>
<dbReference type="RefSeq" id="WP_192150261.1">
    <property type="nucleotide sequence ID" value="NZ_JACYXI010000016.1"/>
</dbReference>
<organism evidence="3 4">
    <name type="scientific">Roseibium litorale</name>
    <dbReference type="NCBI Taxonomy" id="2803841"/>
    <lineage>
        <taxon>Bacteria</taxon>
        <taxon>Pseudomonadati</taxon>
        <taxon>Pseudomonadota</taxon>
        <taxon>Alphaproteobacteria</taxon>
        <taxon>Hyphomicrobiales</taxon>
        <taxon>Stappiaceae</taxon>
        <taxon>Roseibium</taxon>
    </lineage>
</organism>
<dbReference type="InterPro" id="IPR036291">
    <property type="entry name" value="NAD(P)-bd_dom_sf"/>
</dbReference>
<keyword evidence="4" id="KW-1185">Reference proteome</keyword>
<evidence type="ECO:0000313" key="3">
    <source>
        <dbReference type="EMBL" id="MBD8893869.1"/>
    </source>
</evidence>
<reference evidence="3 4" key="2">
    <citation type="journal article" date="2021" name="Int. J. Syst. Evol. Microbiol.">
        <title>Roseibium litorale sp. nov., isolated from a tidal flat sediment and proposal for the reclassification of Labrenzia polysiphoniae as Roseibium polysiphoniae comb. nov.</title>
        <authorList>
            <person name="Liu Y."/>
            <person name="Pei T."/>
            <person name="Du J."/>
            <person name="Chao M."/>
            <person name="Deng M.R."/>
            <person name="Zhu H."/>
        </authorList>
    </citation>
    <scope>NUCLEOTIDE SEQUENCE [LARGE SCALE GENOMIC DNA]</scope>
    <source>
        <strain evidence="3 4">4C16A</strain>
    </source>
</reference>
<accession>A0ABR9CST2</accession>
<protein>
    <submittedName>
        <fullName evidence="3">SDR family oxidoreductase</fullName>
    </submittedName>
</protein>
<dbReference type="EMBL" id="JACYXI010000016">
    <property type="protein sequence ID" value="MBD8893869.1"/>
    <property type="molecule type" value="Genomic_DNA"/>
</dbReference>
<dbReference type="PRINTS" id="PR00080">
    <property type="entry name" value="SDRFAMILY"/>
</dbReference>
<dbReference type="Gene3D" id="3.40.50.720">
    <property type="entry name" value="NAD(P)-binding Rossmann-like Domain"/>
    <property type="match status" value="1"/>
</dbReference>
<dbReference type="PANTHER" id="PTHR24321">
    <property type="entry name" value="DEHYDROGENASES, SHORT CHAIN"/>
    <property type="match status" value="1"/>
</dbReference>
<reference evidence="4" key="1">
    <citation type="submission" date="2020-09" db="EMBL/GenBank/DDBJ databases">
        <title>The genome sequence of strain Labrenzia suaedae 4C16A.</title>
        <authorList>
            <person name="Liu Y."/>
        </authorList>
    </citation>
    <scope>NUCLEOTIDE SEQUENCE [LARGE SCALE GENOMIC DNA]</scope>
    <source>
        <strain evidence="4">4C16A</strain>
    </source>
</reference>